<dbReference type="AlphaFoldDB" id="A0A2S9XKC3"/>
<keyword evidence="1" id="KW-1133">Transmembrane helix</keyword>
<protein>
    <recommendedName>
        <fullName evidence="4">DUF1269 domain-containing protein</fullName>
    </recommendedName>
</protein>
<comment type="caution">
    <text evidence="2">The sequence shown here is derived from an EMBL/GenBank/DDBJ whole genome shotgun (WGS) entry which is preliminary data.</text>
</comment>
<feature type="transmembrane region" description="Helical" evidence="1">
    <location>
        <begin position="90"/>
        <end position="113"/>
    </location>
</feature>
<name>A0A2S9XKC3_9BACT</name>
<dbReference type="RefSeq" id="WP_106393723.1">
    <property type="nucleotide sequence ID" value="NZ_PVNK01000190.1"/>
</dbReference>
<dbReference type="PANTHER" id="PTHR36109">
    <property type="entry name" value="MEMBRANE PROTEIN-RELATED"/>
    <property type="match status" value="1"/>
</dbReference>
<accession>A0A2S9XKC3</accession>
<feature type="transmembrane region" description="Helical" evidence="1">
    <location>
        <begin position="64"/>
        <end position="84"/>
    </location>
</feature>
<evidence type="ECO:0000313" key="2">
    <source>
        <dbReference type="EMBL" id="PRP93180.1"/>
    </source>
</evidence>
<keyword evidence="1" id="KW-0812">Transmembrane</keyword>
<dbReference type="InterPro" id="IPR052948">
    <property type="entry name" value="Low_temp-induced_all0457"/>
</dbReference>
<sequence length="160" mass="16444">MGAKKRHVYALFEDREAAEAAFEEVQQRGCRGEHCSALMQRDLLDDEELTMSETAAKEGAKKGALAAGVAGALVAGVVALPGGLLGFGPLVAAAFGAAWGATFGAMLGSISGASDPDEALRKIEAEVNAGKILIAVETDADELEEAADEVFASHGGRKVE</sequence>
<keyword evidence="1" id="KW-0472">Membrane</keyword>
<keyword evidence="3" id="KW-1185">Reference proteome</keyword>
<reference evidence="2 3" key="1">
    <citation type="submission" date="2018-03" db="EMBL/GenBank/DDBJ databases">
        <title>Draft Genome Sequences of the Obligatory Marine Myxobacteria Enhygromyxa salina SWB005.</title>
        <authorList>
            <person name="Poehlein A."/>
            <person name="Moghaddam J.A."/>
            <person name="Harms H."/>
            <person name="Alanjari M."/>
            <person name="Koenig G.M."/>
            <person name="Daniel R."/>
            <person name="Schaeberle T.F."/>
        </authorList>
    </citation>
    <scope>NUCLEOTIDE SEQUENCE [LARGE SCALE GENOMIC DNA]</scope>
    <source>
        <strain evidence="2 3">SWB005</strain>
    </source>
</reference>
<proteinExistence type="predicted"/>
<dbReference type="PANTHER" id="PTHR36109:SF2">
    <property type="entry name" value="MEMBRANE PROTEIN"/>
    <property type="match status" value="1"/>
</dbReference>
<evidence type="ECO:0000256" key="1">
    <source>
        <dbReference type="SAM" id="Phobius"/>
    </source>
</evidence>
<evidence type="ECO:0000313" key="3">
    <source>
        <dbReference type="Proteomes" id="UP000237968"/>
    </source>
</evidence>
<gene>
    <name evidence="2" type="ORF">ENSA5_44470</name>
</gene>
<dbReference type="Proteomes" id="UP000237968">
    <property type="component" value="Unassembled WGS sequence"/>
</dbReference>
<organism evidence="2 3">
    <name type="scientific">Enhygromyxa salina</name>
    <dbReference type="NCBI Taxonomy" id="215803"/>
    <lineage>
        <taxon>Bacteria</taxon>
        <taxon>Pseudomonadati</taxon>
        <taxon>Myxococcota</taxon>
        <taxon>Polyangia</taxon>
        <taxon>Nannocystales</taxon>
        <taxon>Nannocystaceae</taxon>
        <taxon>Enhygromyxa</taxon>
    </lineage>
</organism>
<evidence type="ECO:0008006" key="4">
    <source>
        <dbReference type="Google" id="ProtNLM"/>
    </source>
</evidence>
<dbReference type="EMBL" id="PVNK01000190">
    <property type="protein sequence ID" value="PRP93180.1"/>
    <property type="molecule type" value="Genomic_DNA"/>
</dbReference>